<evidence type="ECO:0000313" key="2">
    <source>
        <dbReference type="EMBL" id="MBI6550206.1"/>
    </source>
</evidence>
<accession>A0ABS0UBS7</accession>
<protein>
    <submittedName>
        <fullName evidence="2">Zinc ribbon domain-containing protein</fullName>
    </submittedName>
</protein>
<dbReference type="EMBL" id="JACOII010000058">
    <property type="protein sequence ID" value="MBI6550206.1"/>
    <property type="molecule type" value="Genomic_DNA"/>
</dbReference>
<proteinExistence type="predicted"/>
<keyword evidence="1" id="KW-0472">Membrane</keyword>
<comment type="caution">
    <text evidence="2">The sequence shown here is derived from an EMBL/GenBank/DDBJ whole genome shotgun (WGS) entry which is preliminary data.</text>
</comment>
<gene>
    <name evidence="2" type="ORF">H8A87_16235</name>
</gene>
<organism evidence="2 3">
    <name type="scientific">Xenorhabdus lircayensis</name>
    <dbReference type="NCBI Taxonomy" id="2763499"/>
    <lineage>
        <taxon>Bacteria</taxon>
        <taxon>Pseudomonadati</taxon>
        <taxon>Pseudomonadota</taxon>
        <taxon>Gammaproteobacteria</taxon>
        <taxon>Enterobacterales</taxon>
        <taxon>Morganellaceae</taxon>
        <taxon>Xenorhabdus</taxon>
    </lineage>
</organism>
<sequence>MDGFWGIVIIFAFLGLLPAGIAASKGRSFGAWWVYGFLIFIVALIHSLVLESKQHITEEKKINLGEIKKCPFCAESIKAEAIVCKHCNKEIPAIYNVKDIDLLSVLSSQKLYFHKNGGYELDDATLMIAVQRMKDLGRKITDGEYVKFIEEFGKIILSIQGNLPEQLKDEFDERYRYWMLK</sequence>
<keyword evidence="1" id="KW-0812">Transmembrane</keyword>
<evidence type="ECO:0000256" key="1">
    <source>
        <dbReference type="SAM" id="Phobius"/>
    </source>
</evidence>
<keyword evidence="1" id="KW-1133">Transmembrane helix</keyword>
<evidence type="ECO:0000313" key="3">
    <source>
        <dbReference type="Proteomes" id="UP000696184"/>
    </source>
</evidence>
<dbReference type="RefSeq" id="WP_198690978.1">
    <property type="nucleotide sequence ID" value="NZ_CAWPUD010000058.1"/>
</dbReference>
<keyword evidence="3" id="KW-1185">Reference proteome</keyword>
<reference evidence="2 3" key="1">
    <citation type="submission" date="2020-08" db="EMBL/GenBank/DDBJ databases">
        <title>Description of Xenorhabdus lircayensis sp. nov., the symbiotic bacterium associated with the entomopathogenic nematode Steirnernema unicornum.</title>
        <authorList>
            <person name="Castaneda-Alvarez C."/>
            <person name="Prodan S."/>
            <person name="Zamorano A."/>
            <person name="San-Blas E."/>
            <person name="Aballay E."/>
        </authorList>
    </citation>
    <scope>NUCLEOTIDE SEQUENCE [LARGE SCALE GENOMIC DNA]</scope>
    <source>
        <strain evidence="2 3">VLS</strain>
    </source>
</reference>
<name>A0ABS0UBS7_9GAMM</name>
<feature type="transmembrane region" description="Helical" evidence="1">
    <location>
        <begin position="32"/>
        <end position="50"/>
    </location>
</feature>
<dbReference type="Proteomes" id="UP000696184">
    <property type="component" value="Unassembled WGS sequence"/>
</dbReference>